<evidence type="ECO:0000313" key="1">
    <source>
        <dbReference type="EMBL" id="KND93732.1"/>
    </source>
</evidence>
<keyword evidence="2" id="KW-1185">Reference proteome</keyword>
<dbReference type="OrthoDB" id="5428863at2759"/>
<accession>A0A0L0NHX0</accession>
<dbReference type="Proteomes" id="UP000036947">
    <property type="component" value="Unassembled WGS sequence"/>
</dbReference>
<feature type="non-terminal residue" evidence="1">
    <location>
        <position position="1"/>
    </location>
</feature>
<comment type="caution">
    <text evidence="1">The sequence shown here is derived from an EMBL/GenBank/DDBJ whole genome shotgun (WGS) entry which is preliminary data.</text>
</comment>
<organism evidence="1 2">
    <name type="scientific">Tolypocladium ophioglossoides (strain CBS 100239)</name>
    <name type="common">Snaketongue truffleclub</name>
    <name type="synonym">Elaphocordyceps ophioglossoides</name>
    <dbReference type="NCBI Taxonomy" id="1163406"/>
    <lineage>
        <taxon>Eukaryota</taxon>
        <taxon>Fungi</taxon>
        <taxon>Dikarya</taxon>
        <taxon>Ascomycota</taxon>
        <taxon>Pezizomycotina</taxon>
        <taxon>Sordariomycetes</taxon>
        <taxon>Hypocreomycetidae</taxon>
        <taxon>Hypocreales</taxon>
        <taxon>Ophiocordycipitaceae</taxon>
        <taxon>Tolypocladium</taxon>
    </lineage>
</organism>
<dbReference type="AlphaFoldDB" id="A0A0L0NHX0"/>
<dbReference type="STRING" id="1163406.A0A0L0NHX0"/>
<gene>
    <name evidence="1" type="ORF">TOPH_01641</name>
</gene>
<reference evidence="1 2" key="1">
    <citation type="journal article" date="2015" name="BMC Genomics">
        <title>The genome of the truffle-parasite Tolypocladium ophioglossoides and the evolution of antifungal peptaibiotics.</title>
        <authorList>
            <person name="Quandt C.A."/>
            <person name="Bushley K.E."/>
            <person name="Spatafora J.W."/>
        </authorList>
    </citation>
    <scope>NUCLEOTIDE SEQUENCE [LARGE SCALE GENOMIC DNA]</scope>
    <source>
        <strain evidence="1 2">CBS 100239</strain>
    </source>
</reference>
<sequence length="224" mass="24038">PRYALDAAAAFPSWTWLAWTLRPGHAADAAAAAAFGFHLVGDDASPALDALCCAPRMEISVGFADRSLLSWEIDGDAIARKPDAITFLRLETYCFDVPVRRHAACCTLDDQVPLGSAHRAAVEAWIRASPPPDDGPHTLTAVLVSGRHWKGTAPGAATALVCHRRGWDPAAPLVRLGALAIDFAAFDVQDDARAVMRSVHAAVGEGGDHEKKDLEVRLREIDLY</sequence>
<name>A0A0L0NHX0_TOLOC</name>
<dbReference type="EMBL" id="LFRF01000003">
    <property type="protein sequence ID" value="KND93732.1"/>
    <property type="molecule type" value="Genomic_DNA"/>
</dbReference>
<proteinExistence type="predicted"/>
<evidence type="ECO:0000313" key="2">
    <source>
        <dbReference type="Proteomes" id="UP000036947"/>
    </source>
</evidence>
<protein>
    <submittedName>
        <fullName evidence="1">Uncharacterized protein</fullName>
    </submittedName>
</protein>